<feature type="region of interest" description="Disordered" evidence="2">
    <location>
        <begin position="171"/>
        <end position="202"/>
    </location>
</feature>
<name>A0A067CHX7_SAPPC</name>
<dbReference type="VEuPathDB" id="FungiDB:SPRG_08220"/>
<accession>A0A067CHX7</accession>
<evidence type="ECO:0000256" key="2">
    <source>
        <dbReference type="SAM" id="MobiDB-lite"/>
    </source>
</evidence>
<feature type="compositionally biased region" description="Polar residues" evidence="2">
    <location>
        <begin position="243"/>
        <end position="254"/>
    </location>
</feature>
<dbReference type="KEGG" id="spar:SPRG_08220"/>
<evidence type="ECO:0000313" key="4">
    <source>
        <dbReference type="Proteomes" id="UP000030745"/>
    </source>
</evidence>
<organism evidence="3 4">
    <name type="scientific">Saprolegnia parasitica (strain CBS 223.65)</name>
    <dbReference type="NCBI Taxonomy" id="695850"/>
    <lineage>
        <taxon>Eukaryota</taxon>
        <taxon>Sar</taxon>
        <taxon>Stramenopiles</taxon>
        <taxon>Oomycota</taxon>
        <taxon>Saprolegniomycetes</taxon>
        <taxon>Saprolegniales</taxon>
        <taxon>Saprolegniaceae</taxon>
        <taxon>Saprolegnia</taxon>
    </lineage>
</organism>
<dbReference type="EMBL" id="KK583224">
    <property type="protein sequence ID" value="KDO26417.1"/>
    <property type="molecule type" value="Genomic_DNA"/>
</dbReference>
<feature type="compositionally biased region" description="Pro residues" evidence="2">
    <location>
        <begin position="255"/>
        <end position="270"/>
    </location>
</feature>
<dbReference type="GeneID" id="24130452"/>
<proteinExistence type="predicted"/>
<feature type="compositionally biased region" description="Acidic residues" evidence="2">
    <location>
        <begin position="874"/>
        <end position="889"/>
    </location>
</feature>
<feature type="compositionally biased region" description="Polar residues" evidence="2">
    <location>
        <begin position="34"/>
        <end position="43"/>
    </location>
</feature>
<evidence type="ECO:0008006" key="5">
    <source>
        <dbReference type="Google" id="ProtNLM"/>
    </source>
</evidence>
<dbReference type="OMA" id="TWFRKTP"/>
<evidence type="ECO:0000256" key="1">
    <source>
        <dbReference type="SAM" id="Coils"/>
    </source>
</evidence>
<keyword evidence="4" id="KW-1185">Reference proteome</keyword>
<dbReference type="STRING" id="695850.A0A067CHX7"/>
<gene>
    <name evidence="3" type="ORF">SPRG_08220</name>
</gene>
<dbReference type="Proteomes" id="UP000030745">
    <property type="component" value="Unassembled WGS sequence"/>
</dbReference>
<reference evidence="3 4" key="1">
    <citation type="journal article" date="2013" name="PLoS Genet.">
        <title>Distinctive expansion of potential virulence genes in the genome of the oomycete fish pathogen Saprolegnia parasitica.</title>
        <authorList>
            <person name="Jiang R.H."/>
            <person name="de Bruijn I."/>
            <person name="Haas B.J."/>
            <person name="Belmonte R."/>
            <person name="Lobach L."/>
            <person name="Christie J."/>
            <person name="van den Ackerveken G."/>
            <person name="Bottin A."/>
            <person name="Bulone V."/>
            <person name="Diaz-Moreno S.M."/>
            <person name="Dumas B."/>
            <person name="Fan L."/>
            <person name="Gaulin E."/>
            <person name="Govers F."/>
            <person name="Grenville-Briggs L.J."/>
            <person name="Horner N.R."/>
            <person name="Levin J.Z."/>
            <person name="Mammella M."/>
            <person name="Meijer H.J."/>
            <person name="Morris P."/>
            <person name="Nusbaum C."/>
            <person name="Oome S."/>
            <person name="Phillips A.J."/>
            <person name="van Rooyen D."/>
            <person name="Rzeszutek E."/>
            <person name="Saraiva M."/>
            <person name="Secombes C.J."/>
            <person name="Seidl M.F."/>
            <person name="Snel B."/>
            <person name="Stassen J.H."/>
            <person name="Sykes S."/>
            <person name="Tripathy S."/>
            <person name="van den Berg H."/>
            <person name="Vega-Arreguin J.C."/>
            <person name="Wawra S."/>
            <person name="Young S.K."/>
            <person name="Zeng Q."/>
            <person name="Dieguez-Uribeondo J."/>
            <person name="Russ C."/>
            <person name="Tyler B.M."/>
            <person name="van West P."/>
        </authorList>
    </citation>
    <scope>NUCLEOTIDE SEQUENCE [LARGE SCALE GENOMIC DNA]</scope>
    <source>
        <strain evidence="3 4">CBS 223.65</strain>
    </source>
</reference>
<feature type="coiled-coil region" evidence="1">
    <location>
        <begin position="593"/>
        <end position="735"/>
    </location>
</feature>
<evidence type="ECO:0000313" key="3">
    <source>
        <dbReference type="EMBL" id="KDO26417.1"/>
    </source>
</evidence>
<feature type="coiled-coil region" evidence="1">
    <location>
        <begin position="763"/>
        <end position="847"/>
    </location>
</feature>
<protein>
    <recommendedName>
        <fullName evidence="5">PDZ domain-containing protein</fullName>
    </recommendedName>
</protein>
<keyword evidence="1" id="KW-0175">Coiled coil</keyword>
<feature type="region of interest" description="Disordered" evidence="2">
    <location>
        <begin position="870"/>
        <end position="889"/>
    </location>
</feature>
<dbReference type="AlphaFoldDB" id="A0A067CHX7"/>
<sequence length="889" mass="97484">MAAAVGKIEVEDEESILRHDDDDHDFMTAKAYMSTSGSCTPTDGLSPKSDSPEVDQTPTLPKVLDLASRMQPFLRHVRYESKGPLFLDLSSRPPPHLGAVIKSFRPTSHGGKSEAERSGLVAIGDMVISLNAIDCTQLPFGQIIKEATHATFPLTLTILPKAHVPDFFPTASHIDTSKHRRNSSLGDLPSMPSTPPAAGTSRWAAAVGTKFGQIFDGRTSKRASFGNDMLTKPAYESPRHASFTESPAASVSWTSPPPQPISQPPSPPPQGDSNFHSKFKTWQDSISLEKVSRTSTTLLSKMLPGKRHDEALSSLVRSISIQPETTTPDASVYHTTSLHVVAASRSLVPHEDEGDVQFQWYRSTSPTECLKLRGATHERYEPSLDDTEALLYVQCHGQPRHDGASPTRGKVAVYGPIVLDPSIKETVQMVVEAGSGSFDGLTLLKIAEDECGVVVHADYSVETHIYLDAADALGFVLRFQATGAVVGTRPLESCSLDMKHLGAIHLVAQTPASRDIIALALRTFRNALLSTEAVASLRAIEAAYAGTLIEKTVLEHLMDDDAEDATTEGLDPVLKPQLKRSASTKAVDDAALIADLRRQLASQALVIKATQNERNLMAIAVEVRDRKLDDATAEATQLRSRLEALLSELATARMANERSKKLEATTQSLEELVRALEAKKSTADIALAATHDMNRELEKQLQGVDSDARKVRMDLVELQQQHMKLIEERNGLKAKATGLANELKRLVKGGRSIADIEAQLKDRSRLQVELSVAKANIKRYQDEAAEFEDALQSQTKRRDSAMRYDIARVQSQNAELQRLVAQFSTSLSEKEAENARLQRANHMLLSKLPTPTKLQLQLQKSTSFQMQQQLVFHDDDEDDDSDDEDDSDD</sequence>
<feature type="region of interest" description="Disordered" evidence="2">
    <location>
        <begin position="237"/>
        <end position="277"/>
    </location>
</feature>
<dbReference type="OrthoDB" id="73771at2759"/>
<dbReference type="RefSeq" id="XP_012202854.1">
    <property type="nucleotide sequence ID" value="XM_012347464.1"/>
</dbReference>
<feature type="region of interest" description="Disordered" evidence="2">
    <location>
        <begin position="34"/>
        <end position="56"/>
    </location>
</feature>